<dbReference type="EMBL" id="JACXAF010000009">
    <property type="protein sequence ID" value="MBD1389470.1"/>
    <property type="molecule type" value="Genomic_DNA"/>
</dbReference>
<evidence type="ECO:0000313" key="1">
    <source>
        <dbReference type="EMBL" id="MBD1389470.1"/>
    </source>
</evidence>
<dbReference type="RefSeq" id="WP_191144577.1">
    <property type="nucleotide sequence ID" value="NZ_JACXAF010000009.1"/>
</dbReference>
<gene>
    <name evidence="1" type="ORF">IC617_08525</name>
</gene>
<organism evidence="1 2">
    <name type="scientific">Neiella litorisoli</name>
    <dbReference type="NCBI Taxonomy" id="2771431"/>
    <lineage>
        <taxon>Bacteria</taxon>
        <taxon>Pseudomonadati</taxon>
        <taxon>Pseudomonadota</taxon>
        <taxon>Gammaproteobacteria</taxon>
        <taxon>Alteromonadales</taxon>
        <taxon>Echinimonadaceae</taxon>
        <taxon>Neiella</taxon>
    </lineage>
</organism>
<accession>A0A8J6R2T1</accession>
<name>A0A8J6R2T1_9GAMM</name>
<comment type="caution">
    <text evidence="1">The sequence shown here is derived from an EMBL/GenBank/DDBJ whole genome shotgun (WGS) entry which is preliminary data.</text>
</comment>
<keyword evidence="2" id="KW-1185">Reference proteome</keyword>
<proteinExistence type="predicted"/>
<dbReference type="AlphaFoldDB" id="A0A8J6R2T1"/>
<evidence type="ECO:0000313" key="2">
    <source>
        <dbReference type="Proteomes" id="UP000638014"/>
    </source>
</evidence>
<sequence length="149" mass="16753">MSNLKHGFDSLNPSINPDSVMLNRALLGSAELQQLVSLFDEQRLNVGHLHVAFNTNAPDPRPDGVEDLKGWLWWLCVQVEEQFCYESPQSKYANIAALIGSAINEFQLDTSLRIQDFIIDGSSKPFPLTDMQVHMHSLVSKLNALRAKF</sequence>
<reference evidence="1" key="1">
    <citation type="submission" date="2020-09" db="EMBL/GenBank/DDBJ databases">
        <title>A novel bacterium of genus Neiella, isolated from South China Sea.</title>
        <authorList>
            <person name="Huang H."/>
            <person name="Mo K."/>
            <person name="Hu Y."/>
        </authorList>
    </citation>
    <scope>NUCLEOTIDE SEQUENCE</scope>
    <source>
        <strain evidence="1">HB171785</strain>
    </source>
</reference>
<dbReference type="Proteomes" id="UP000638014">
    <property type="component" value="Unassembled WGS sequence"/>
</dbReference>
<protein>
    <submittedName>
        <fullName evidence="1">Uncharacterized protein</fullName>
    </submittedName>
</protein>